<dbReference type="Pfam" id="PF18050">
    <property type="entry name" value="Cyclophil_like2"/>
    <property type="match status" value="1"/>
</dbReference>
<dbReference type="AlphaFoldDB" id="A0AA41XJP1"/>
<dbReference type="InterPro" id="IPR041183">
    <property type="entry name" value="Cyclophilin-like"/>
</dbReference>
<keyword evidence="3" id="KW-1185">Reference proteome</keyword>
<accession>A0AA41XJP1</accession>
<evidence type="ECO:0000313" key="3">
    <source>
        <dbReference type="Proteomes" id="UP001165587"/>
    </source>
</evidence>
<reference evidence="2" key="1">
    <citation type="submission" date="2022-08" db="EMBL/GenBank/DDBJ databases">
        <authorList>
            <person name="Deng Y."/>
            <person name="Han X.-F."/>
            <person name="Zhang Y.-Q."/>
        </authorList>
    </citation>
    <scope>NUCLEOTIDE SEQUENCE</scope>
    <source>
        <strain evidence="2">CPCC 203407</strain>
    </source>
</reference>
<dbReference type="Proteomes" id="UP001165587">
    <property type="component" value="Unassembled WGS sequence"/>
</dbReference>
<dbReference type="InterPro" id="IPR029000">
    <property type="entry name" value="Cyclophilin-like_dom_sf"/>
</dbReference>
<comment type="caution">
    <text evidence="2">The sequence shown here is derived from an EMBL/GenBank/DDBJ whole genome shotgun (WGS) entry which is preliminary data.</text>
</comment>
<dbReference type="Gene3D" id="2.40.100.20">
    <property type="match status" value="1"/>
</dbReference>
<name>A0AA41XJP1_9MICO</name>
<organism evidence="2 3">
    <name type="scientific">Herbiconiux oxytropis</name>
    <dbReference type="NCBI Taxonomy" id="2970915"/>
    <lineage>
        <taxon>Bacteria</taxon>
        <taxon>Bacillati</taxon>
        <taxon>Actinomycetota</taxon>
        <taxon>Actinomycetes</taxon>
        <taxon>Micrococcales</taxon>
        <taxon>Microbacteriaceae</taxon>
        <taxon>Herbiconiux</taxon>
    </lineage>
</organism>
<protein>
    <submittedName>
        <fullName evidence="2">Cyclophilin-like fold protein</fullName>
    </submittedName>
</protein>
<evidence type="ECO:0000313" key="2">
    <source>
        <dbReference type="EMBL" id="MCS5726656.1"/>
    </source>
</evidence>
<dbReference type="RefSeq" id="WP_259529303.1">
    <property type="nucleotide sequence ID" value="NZ_JANLCK010000006.1"/>
</dbReference>
<dbReference type="SUPFAM" id="SSF50891">
    <property type="entry name" value="Cyclophilin-like"/>
    <property type="match status" value="1"/>
</dbReference>
<feature type="domain" description="Cyclophilin-like" evidence="1">
    <location>
        <begin position="9"/>
        <end position="103"/>
    </location>
</feature>
<evidence type="ECO:0000259" key="1">
    <source>
        <dbReference type="Pfam" id="PF18050"/>
    </source>
</evidence>
<dbReference type="EMBL" id="JANLCK010000006">
    <property type="protein sequence ID" value="MCS5726656.1"/>
    <property type="molecule type" value="Genomic_DNA"/>
</dbReference>
<sequence>MSSDTRITVTVNGSTVTGTLVESAATASLVAQLPLELSFTDFGGQEKIATIPAPLDLDGMPSGGSAEPGTVGYYAPDQALVLYYDSVGYYEGIIPLGTFDDVAAVRDAPAFTGTLDSK</sequence>
<gene>
    <name evidence="2" type="ORF">N1028_12210</name>
</gene>
<proteinExistence type="predicted"/>